<dbReference type="PANTHER" id="PTHR21666:SF288">
    <property type="entry name" value="CELL DIVISION PROTEIN YTFB"/>
    <property type="match status" value="1"/>
</dbReference>
<keyword evidence="4" id="KW-0378">Hydrolase</keyword>
<dbReference type="InterPro" id="IPR050570">
    <property type="entry name" value="Cell_wall_metabolism_enzyme"/>
</dbReference>
<evidence type="ECO:0000256" key="6">
    <source>
        <dbReference type="ARBA" id="ARBA00023049"/>
    </source>
</evidence>
<protein>
    <submittedName>
        <fullName evidence="10">Membrane protein</fullName>
    </submittedName>
</protein>
<reference evidence="10" key="1">
    <citation type="journal article" date="2014" name="Int. J. Syst. Evol. Microbiol.">
        <title>Complete genome sequence of Corynebacterium casei LMG S-19264T (=DSM 44701T), isolated from a smear-ripened cheese.</title>
        <authorList>
            <consortium name="US DOE Joint Genome Institute (JGI-PGF)"/>
            <person name="Walter F."/>
            <person name="Albersmeier A."/>
            <person name="Kalinowski J."/>
            <person name="Ruckert C."/>
        </authorList>
    </citation>
    <scope>NUCLEOTIDE SEQUENCE</scope>
    <source>
        <strain evidence="10">KCTC 32437</strain>
    </source>
</reference>
<evidence type="ECO:0000256" key="8">
    <source>
        <dbReference type="SAM" id="SignalP"/>
    </source>
</evidence>
<evidence type="ECO:0000313" key="10">
    <source>
        <dbReference type="EMBL" id="GHA24796.1"/>
    </source>
</evidence>
<dbReference type="Gene3D" id="2.70.70.10">
    <property type="entry name" value="Glucose Permease (Domain IIA)"/>
    <property type="match status" value="1"/>
</dbReference>
<feature type="domain" description="M23ase beta-sheet core" evidence="9">
    <location>
        <begin position="344"/>
        <end position="447"/>
    </location>
</feature>
<reference evidence="10" key="2">
    <citation type="submission" date="2020-09" db="EMBL/GenBank/DDBJ databases">
        <authorList>
            <person name="Sun Q."/>
            <person name="Kim S."/>
        </authorList>
    </citation>
    <scope>NUCLEOTIDE SEQUENCE</scope>
    <source>
        <strain evidence="10">KCTC 32437</strain>
    </source>
</reference>
<comment type="cofactor">
    <cofactor evidence="1">
        <name>Zn(2+)</name>
        <dbReference type="ChEBI" id="CHEBI:29105"/>
    </cofactor>
</comment>
<feature type="chain" id="PRO_5036812130" evidence="8">
    <location>
        <begin position="29"/>
        <end position="458"/>
    </location>
</feature>
<evidence type="ECO:0000256" key="7">
    <source>
        <dbReference type="SAM" id="Coils"/>
    </source>
</evidence>
<evidence type="ECO:0000256" key="4">
    <source>
        <dbReference type="ARBA" id="ARBA00022801"/>
    </source>
</evidence>
<name>A0A918S5Q3_9HYPH</name>
<feature type="signal peptide" evidence="8">
    <location>
        <begin position="1"/>
        <end position="28"/>
    </location>
</feature>
<dbReference type="InterPro" id="IPR016047">
    <property type="entry name" value="M23ase_b-sheet_dom"/>
</dbReference>
<evidence type="ECO:0000259" key="9">
    <source>
        <dbReference type="Pfam" id="PF01551"/>
    </source>
</evidence>
<feature type="coiled-coil region" evidence="7">
    <location>
        <begin position="209"/>
        <end position="285"/>
    </location>
</feature>
<dbReference type="RefSeq" id="WP_189425594.1">
    <property type="nucleotide sequence ID" value="NZ_BMZE01000002.1"/>
</dbReference>
<dbReference type="CDD" id="cd12797">
    <property type="entry name" value="M23_peptidase"/>
    <property type="match status" value="1"/>
</dbReference>
<dbReference type="GO" id="GO:0046872">
    <property type="term" value="F:metal ion binding"/>
    <property type="evidence" value="ECO:0007669"/>
    <property type="project" value="UniProtKB-KW"/>
</dbReference>
<dbReference type="EMBL" id="BMZE01000002">
    <property type="protein sequence ID" value="GHA24796.1"/>
    <property type="molecule type" value="Genomic_DNA"/>
</dbReference>
<keyword evidence="3" id="KW-0479">Metal-binding</keyword>
<evidence type="ECO:0000256" key="3">
    <source>
        <dbReference type="ARBA" id="ARBA00022723"/>
    </source>
</evidence>
<accession>A0A918S5Q3</accession>
<comment type="caution">
    <text evidence="10">The sequence shown here is derived from an EMBL/GenBank/DDBJ whole genome shotgun (WGS) entry which is preliminary data.</text>
</comment>
<evidence type="ECO:0000256" key="1">
    <source>
        <dbReference type="ARBA" id="ARBA00001947"/>
    </source>
</evidence>
<keyword evidence="6" id="KW-0482">Metalloprotease</keyword>
<organism evidence="10 11">
    <name type="scientific">Devosia pacifica</name>
    <dbReference type="NCBI Taxonomy" id="1335967"/>
    <lineage>
        <taxon>Bacteria</taxon>
        <taxon>Pseudomonadati</taxon>
        <taxon>Pseudomonadota</taxon>
        <taxon>Alphaproteobacteria</taxon>
        <taxon>Hyphomicrobiales</taxon>
        <taxon>Devosiaceae</taxon>
        <taxon>Devosia</taxon>
    </lineage>
</organism>
<sequence>MSARPGSSRLKACLIGLALLGAAGAVLAQTTDDNASALETEAPADLAGENQQTGEDPLVELPRTLEEAREALEEVEASIAVTDERAGELRTEIDELEGDRGRQNAALIAAAQRVELAEIEIDDVEGRLDQLIIEELDVRGRLDGTDAEIANVLAALARVSRNPPPALIVNPTDALGSARGALLMSAILPQLQGRAETVSADLAELMQIKDRALAEEELLRANFSVLEEEQLRIATLIAARREGMQGMSAQLDEQERAALALVDRADDLKELISQLQERAEAFDVAPGSDQVPRLSDDTIQMALADTERTEPAIPFEAARGWLRLPVSGEPVLDYGANDGLGGISRGVAIASAANAEVVAPADGWVLYKGDYLNYGQIVILNTGRNYTLLLAGMETITVESGDFVRMGEPLGTMGSRTIGRTATTGADANDTPSLYIELRRDSEPIDPTTWWADEAETT</sequence>
<evidence type="ECO:0000313" key="11">
    <source>
        <dbReference type="Proteomes" id="UP000646579"/>
    </source>
</evidence>
<feature type="coiled-coil region" evidence="7">
    <location>
        <begin position="58"/>
        <end position="134"/>
    </location>
</feature>
<proteinExistence type="predicted"/>
<dbReference type="GO" id="GO:0004222">
    <property type="term" value="F:metalloendopeptidase activity"/>
    <property type="evidence" value="ECO:0007669"/>
    <property type="project" value="TreeGrafter"/>
</dbReference>
<evidence type="ECO:0000256" key="5">
    <source>
        <dbReference type="ARBA" id="ARBA00022833"/>
    </source>
</evidence>
<keyword evidence="11" id="KW-1185">Reference proteome</keyword>
<gene>
    <name evidence="10" type="ORF">GCM10007989_20570</name>
</gene>
<dbReference type="AlphaFoldDB" id="A0A918S5Q3"/>
<dbReference type="SUPFAM" id="SSF57997">
    <property type="entry name" value="Tropomyosin"/>
    <property type="match status" value="1"/>
</dbReference>
<keyword evidence="8" id="KW-0732">Signal</keyword>
<dbReference type="PANTHER" id="PTHR21666">
    <property type="entry name" value="PEPTIDASE-RELATED"/>
    <property type="match status" value="1"/>
</dbReference>
<evidence type="ECO:0000256" key="2">
    <source>
        <dbReference type="ARBA" id="ARBA00022670"/>
    </source>
</evidence>
<dbReference type="InterPro" id="IPR011055">
    <property type="entry name" value="Dup_hybrid_motif"/>
</dbReference>
<dbReference type="Proteomes" id="UP000646579">
    <property type="component" value="Unassembled WGS sequence"/>
</dbReference>
<dbReference type="Pfam" id="PF01551">
    <property type="entry name" value="Peptidase_M23"/>
    <property type="match status" value="1"/>
</dbReference>
<keyword evidence="7" id="KW-0175">Coiled coil</keyword>
<keyword evidence="5" id="KW-0862">Zinc</keyword>
<keyword evidence="2" id="KW-0645">Protease</keyword>
<dbReference type="SUPFAM" id="SSF51261">
    <property type="entry name" value="Duplicated hybrid motif"/>
    <property type="match status" value="1"/>
</dbReference>
<dbReference type="GO" id="GO:0006508">
    <property type="term" value="P:proteolysis"/>
    <property type="evidence" value="ECO:0007669"/>
    <property type="project" value="UniProtKB-KW"/>
</dbReference>